<evidence type="ECO:0000313" key="2">
    <source>
        <dbReference type="EMBL" id="GFN10163.1"/>
    </source>
</evidence>
<organism evidence="2 3">
    <name type="scientific">Streptomyces microflavus</name>
    <name type="common">Streptomyces lipmanii</name>
    <dbReference type="NCBI Taxonomy" id="1919"/>
    <lineage>
        <taxon>Bacteria</taxon>
        <taxon>Bacillati</taxon>
        <taxon>Actinomycetota</taxon>
        <taxon>Actinomycetes</taxon>
        <taxon>Kitasatosporales</taxon>
        <taxon>Streptomycetaceae</taxon>
        <taxon>Streptomyces</taxon>
    </lineage>
</organism>
<gene>
    <name evidence="2" type="ORF">Smic_87190</name>
</gene>
<proteinExistence type="predicted"/>
<dbReference type="AlphaFoldDB" id="A0A7J0D5Y7"/>
<dbReference type="EMBL" id="BLWD01000004">
    <property type="protein sequence ID" value="GFN10163.1"/>
    <property type="molecule type" value="Genomic_DNA"/>
</dbReference>
<dbReference type="Proteomes" id="UP000498740">
    <property type="component" value="Unassembled WGS sequence"/>
</dbReference>
<feature type="region of interest" description="Disordered" evidence="1">
    <location>
        <begin position="1"/>
        <end position="94"/>
    </location>
</feature>
<feature type="compositionally biased region" description="Basic and acidic residues" evidence="1">
    <location>
        <begin position="32"/>
        <end position="73"/>
    </location>
</feature>
<sequence>MSPYVTARDAIRPVSGDAGAPVAHATAVADGGNHDEGRPHEPARHPLERSRRTRERAEELGRAADRATDPEHRQRLREKARRLLGEELEGQEGS</sequence>
<name>A0A7J0D5Y7_STRMI</name>
<reference evidence="2 3" key="1">
    <citation type="submission" date="2020-05" db="EMBL/GenBank/DDBJ databases">
        <title>Whole genome shotgun sequence of Streptomyces microflavus NBRC 13062.</title>
        <authorList>
            <person name="Komaki H."/>
            <person name="Tamura T."/>
        </authorList>
    </citation>
    <scope>NUCLEOTIDE SEQUENCE [LARGE SCALE GENOMIC DNA]</scope>
    <source>
        <strain evidence="2 3">NBRC 13062</strain>
    </source>
</reference>
<comment type="caution">
    <text evidence="2">The sequence shown here is derived from an EMBL/GenBank/DDBJ whole genome shotgun (WGS) entry which is preliminary data.</text>
</comment>
<feature type="compositionally biased region" description="Low complexity" evidence="1">
    <location>
        <begin position="16"/>
        <end position="31"/>
    </location>
</feature>
<protein>
    <submittedName>
        <fullName evidence="2">Uncharacterized protein</fullName>
    </submittedName>
</protein>
<dbReference type="InterPro" id="IPR045961">
    <property type="entry name" value="DUF6381"/>
</dbReference>
<dbReference type="Pfam" id="PF19908">
    <property type="entry name" value="DUF6381"/>
    <property type="match status" value="1"/>
</dbReference>
<accession>A0A7J0D5Y7</accession>
<evidence type="ECO:0000313" key="3">
    <source>
        <dbReference type="Proteomes" id="UP000498740"/>
    </source>
</evidence>
<evidence type="ECO:0000256" key="1">
    <source>
        <dbReference type="SAM" id="MobiDB-lite"/>
    </source>
</evidence>